<protein>
    <recommendedName>
        <fullName evidence="4">Peptide methionine sulfoxide reductase MsrA</fullName>
        <shortName evidence="4">Protein-methionine-S-oxide reductase</shortName>
        <ecNumber evidence="4">1.8.4.11</ecNumber>
    </recommendedName>
    <alternativeName>
        <fullName evidence="4">Peptide-methionine (S)-S-oxide reductase</fullName>
        <shortName evidence="4">Peptide Met(O) reductase</shortName>
    </alternativeName>
</protein>
<comment type="function">
    <text evidence="4">Has an important function as a repair enzyme for proteins that have been inactivated by oxidation. Catalyzes the reversible oxidation-reduction of methionine sulfoxide in proteins to methionine.</text>
</comment>
<comment type="similarity">
    <text evidence="4">Belongs to the MsrA Met sulfoxide reductase family.</text>
</comment>
<comment type="caution">
    <text evidence="6">The sequence shown here is derived from an EMBL/GenBank/DDBJ whole genome shotgun (WGS) entry which is preliminary data.</text>
</comment>
<feature type="domain" description="Peptide methionine sulphoxide reductase MsrA" evidence="5">
    <location>
        <begin position="11"/>
        <end position="160"/>
    </location>
</feature>
<keyword evidence="7" id="KW-1185">Reference proteome</keyword>
<proteinExistence type="inferred from homology"/>
<organism evidence="6 7">
    <name type="scientific">Roseateles violae</name>
    <dbReference type="NCBI Taxonomy" id="3058042"/>
    <lineage>
        <taxon>Bacteria</taxon>
        <taxon>Pseudomonadati</taxon>
        <taxon>Pseudomonadota</taxon>
        <taxon>Betaproteobacteria</taxon>
        <taxon>Burkholderiales</taxon>
        <taxon>Sphaerotilaceae</taxon>
        <taxon>Roseateles</taxon>
    </lineage>
</organism>
<dbReference type="NCBIfam" id="TIGR00401">
    <property type="entry name" value="msrA"/>
    <property type="match status" value="1"/>
</dbReference>
<dbReference type="SUPFAM" id="SSF55068">
    <property type="entry name" value="Peptide methionine sulfoxide reductase"/>
    <property type="match status" value="1"/>
</dbReference>
<comment type="catalytic activity">
    <reaction evidence="3 4">
        <text>[thioredoxin]-disulfide + L-methionine + H2O = L-methionine (S)-S-oxide + [thioredoxin]-dithiol</text>
        <dbReference type="Rhea" id="RHEA:19993"/>
        <dbReference type="Rhea" id="RHEA-COMP:10698"/>
        <dbReference type="Rhea" id="RHEA-COMP:10700"/>
        <dbReference type="ChEBI" id="CHEBI:15377"/>
        <dbReference type="ChEBI" id="CHEBI:29950"/>
        <dbReference type="ChEBI" id="CHEBI:50058"/>
        <dbReference type="ChEBI" id="CHEBI:57844"/>
        <dbReference type="ChEBI" id="CHEBI:58772"/>
        <dbReference type="EC" id="1.8.4.11"/>
    </reaction>
</comment>
<dbReference type="GO" id="GO:0008113">
    <property type="term" value="F:peptide-methionine (S)-S-oxide reductase activity"/>
    <property type="evidence" value="ECO:0007669"/>
    <property type="project" value="UniProtKB-EC"/>
</dbReference>
<dbReference type="Proteomes" id="UP001228044">
    <property type="component" value="Unassembled WGS sequence"/>
</dbReference>
<name>A0ABT8DVZ9_9BURK</name>
<dbReference type="Pfam" id="PF01625">
    <property type="entry name" value="PMSR"/>
    <property type="match status" value="1"/>
</dbReference>
<dbReference type="InterPro" id="IPR036509">
    <property type="entry name" value="Met_Sox_Rdtase_MsrA_sf"/>
</dbReference>
<accession>A0ABT8DVZ9</accession>
<evidence type="ECO:0000256" key="2">
    <source>
        <dbReference type="ARBA" id="ARBA00047806"/>
    </source>
</evidence>
<evidence type="ECO:0000259" key="5">
    <source>
        <dbReference type="Pfam" id="PF01625"/>
    </source>
</evidence>
<dbReference type="InterPro" id="IPR002569">
    <property type="entry name" value="Met_Sox_Rdtase_MsrA_dom"/>
</dbReference>
<evidence type="ECO:0000256" key="4">
    <source>
        <dbReference type="HAMAP-Rule" id="MF_01401"/>
    </source>
</evidence>
<dbReference type="PANTHER" id="PTHR43774:SF1">
    <property type="entry name" value="PEPTIDE METHIONINE SULFOXIDE REDUCTASE MSRA 2"/>
    <property type="match status" value="1"/>
</dbReference>
<reference evidence="6 7" key="1">
    <citation type="submission" date="2023-06" db="EMBL/GenBank/DDBJ databases">
        <title>Pelomonas sp. PFR6 16S ribosomal RNA gene Genome sequencing and assembly.</title>
        <authorList>
            <person name="Woo H."/>
        </authorList>
    </citation>
    <scope>NUCLEOTIDE SEQUENCE [LARGE SCALE GENOMIC DNA]</scope>
    <source>
        <strain evidence="6 7">PFR6</strain>
    </source>
</reference>
<evidence type="ECO:0000313" key="6">
    <source>
        <dbReference type="EMBL" id="MDN3920567.1"/>
    </source>
</evidence>
<feature type="active site" evidence="4">
    <location>
        <position position="17"/>
    </location>
</feature>
<dbReference type="RefSeq" id="WP_290358859.1">
    <property type="nucleotide sequence ID" value="NZ_JAUHHC010000002.1"/>
</dbReference>
<dbReference type="EMBL" id="JAUHHC010000002">
    <property type="protein sequence ID" value="MDN3920567.1"/>
    <property type="molecule type" value="Genomic_DNA"/>
</dbReference>
<keyword evidence="1 4" id="KW-0560">Oxidoreductase</keyword>
<dbReference type="EC" id="1.8.4.11" evidence="4"/>
<evidence type="ECO:0000256" key="1">
    <source>
        <dbReference type="ARBA" id="ARBA00023002"/>
    </source>
</evidence>
<comment type="catalytic activity">
    <reaction evidence="2 4">
        <text>L-methionyl-[protein] + [thioredoxin]-disulfide + H2O = L-methionyl-(S)-S-oxide-[protein] + [thioredoxin]-dithiol</text>
        <dbReference type="Rhea" id="RHEA:14217"/>
        <dbReference type="Rhea" id="RHEA-COMP:10698"/>
        <dbReference type="Rhea" id="RHEA-COMP:10700"/>
        <dbReference type="Rhea" id="RHEA-COMP:12313"/>
        <dbReference type="Rhea" id="RHEA-COMP:12315"/>
        <dbReference type="ChEBI" id="CHEBI:15377"/>
        <dbReference type="ChEBI" id="CHEBI:16044"/>
        <dbReference type="ChEBI" id="CHEBI:29950"/>
        <dbReference type="ChEBI" id="CHEBI:44120"/>
        <dbReference type="ChEBI" id="CHEBI:50058"/>
        <dbReference type="EC" id="1.8.4.11"/>
    </reaction>
</comment>
<dbReference type="PANTHER" id="PTHR43774">
    <property type="entry name" value="PEPTIDE METHIONINE SULFOXIDE REDUCTASE"/>
    <property type="match status" value="1"/>
</dbReference>
<dbReference type="Gene3D" id="3.30.1060.10">
    <property type="entry name" value="Peptide methionine sulphoxide reductase MsrA"/>
    <property type="match status" value="1"/>
</dbReference>
<evidence type="ECO:0000256" key="3">
    <source>
        <dbReference type="ARBA" id="ARBA00048782"/>
    </source>
</evidence>
<dbReference type="HAMAP" id="MF_01401">
    <property type="entry name" value="MsrA"/>
    <property type="match status" value="1"/>
</dbReference>
<sequence>MSETPDRLERITLGGGCFWCTEAVYERVRGVLRVESGYSNGQAQQPSYEQVCSGSTGHAEVVRIDFDPAVVSLRELLEVFFVIHDPTTLNRQGADVGTQYRSGIYFHTPEQQALAREVIAEVQAVHKQPVVTELEPERNYWPAEAYHQHYYARNPEQGYCAFVVAAKVDKFLHTFQRLTR</sequence>
<evidence type="ECO:0000313" key="7">
    <source>
        <dbReference type="Proteomes" id="UP001228044"/>
    </source>
</evidence>
<gene>
    <name evidence="4 6" type="primary">msrA</name>
    <name evidence="6" type="ORF">QWJ38_09785</name>
</gene>